<name>A0ABZ0CY76_9BURK</name>
<evidence type="ECO:0000313" key="3">
    <source>
        <dbReference type="Proteomes" id="UP001303946"/>
    </source>
</evidence>
<protein>
    <recommendedName>
        <fullName evidence="4">Lipoprotein</fullName>
    </recommendedName>
</protein>
<dbReference type="RefSeq" id="WP_316700483.1">
    <property type="nucleotide sequence ID" value="NZ_CP136336.1"/>
</dbReference>
<organism evidence="2 3">
    <name type="scientific">Piscinibacter gummiphilus</name>
    <dbReference type="NCBI Taxonomy" id="946333"/>
    <lineage>
        <taxon>Bacteria</taxon>
        <taxon>Pseudomonadati</taxon>
        <taxon>Pseudomonadota</taxon>
        <taxon>Betaproteobacteria</taxon>
        <taxon>Burkholderiales</taxon>
        <taxon>Sphaerotilaceae</taxon>
        <taxon>Piscinibacter</taxon>
    </lineage>
</organism>
<keyword evidence="3" id="KW-1185">Reference proteome</keyword>
<accession>A0ABZ0CY76</accession>
<evidence type="ECO:0000313" key="2">
    <source>
        <dbReference type="EMBL" id="WOB07828.1"/>
    </source>
</evidence>
<evidence type="ECO:0008006" key="4">
    <source>
        <dbReference type="Google" id="ProtNLM"/>
    </source>
</evidence>
<dbReference type="EMBL" id="CP136336">
    <property type="protein sequence ID" value="WOB07828.1"/>
    <property type="molecule type" value="Genomic_DNA"/>
</dbReference>
<evidence type="ECO:0000256" key="1">
    <source>
        <dbReference type="SAM" id="SignalP"/>
    </source>
</evidence>
<sequence>MLNLSKAVVAGVVVSALLAGCSWRSAKPQTAVLGPTNAAVYDAVPASLLQPLKAGDEIEYVVHDKSTGNRRSVVLRVDRVEATRVRFDQGGRVEKPTGEPLEVTVVQAGDLDAMMPPGGWGRESLQPGTTWSSSHRGNGAASNMAYSLKAEAGAMVTLQTPMGALPVVPIEVWGWAATDKSRNISTPSKVSAQVWYSPQLRRVVRMESTVKAATNLAPRVFEASRELIELVAIRRS</sequence>
<feature type="chain" id="PRO_5047471010" description="Lipoprotein" evidence="1">
    <location>
        <begin position="27"/>
        <end position="236"/>
    </location>
</feature>
<proteinExistence type="predicted"/>
<reference evidence="2 3" key="1">
    <citation type="submission" date="2023-10" db="EMBL/GenBank/DDBJ databases">
        <title>Bacteria for the degradation of biodegradable plastic PBAT(Polybutylene adipate terephthalate).</title>
        <authorList>
            <person name="Weon H.-Y."/>
            <person name="Yeon J."/>
        </authorList>
    </citation>
    <scope>NUCLEOTIDE SEQUENCE [LARGE SCALE GENOMIC DNA]</scope>
    <source>
        <strain evidence="2 3">SBD 7-3</strain>
    </source>
</reference>
<keyword evidence="1" id="KW-0732">Signal</keyword>
<feature type="signal peptide" evidence="1">
    <location>
        <begin position="1"/>
        <end position="26"/>
    </location>
</feature>
<dbReference type="PROSITE" id="PS51257">
    <property type="entry name" value="PROKAR_LIPOPROTEIN"/>
    <property type="match status" value="1"/>
</dbReference>
<gene>
    <name evidence="2" type="ORF">RXV79_23340</name>
</gene>
<dbReference type="Proteomes" id="UP001303946">
    <property type="component" value="Chromosome"/>
</dbReference>